<feature type="transmembrane region" description="Helical" evidence="1">
    <location>
        <begin position="258"/>
        <end position="279"/>
    </location>
</feature>
<evidence type="ECO:0000313" key="3">
    <source>
        <dbReference type="EMBL" id="MBW4708458.1"/>
    </source>
</evidence>
<feature type="transmembrane region" description="Helical" evidence="1">
    <location>
        <begin position="72"/>
        <end position="96"/>
    </location>
</feature>
<dbReference type="Pfam" id="PF00892">
    <property type="entry name" value="EamA"/>
    <property type="match status" value="2"/>
</dbReference>
<feature type="domain" description="EamA" evidence="2">
    <location>
        <begin position="162"/>
        <end position="302"/>
    </location>
</feature>
<dbReference type="Proteomes" id="UP001138661">
    <property type="component" value="Unassembled WGS sequence"/>
</dbReference>
<keyword evidence="1" id="KW-1133">Transmembrane helix</keyword>
<keyword evidence="4" id="KW-1185">Reference proteome</keyword>
<evidence type="ECO:0000256" key="1">
    <source>
        <dbReference type="SAM" id="Phobius"/>
    </source>
</evidence>
<evidence type="ECO:0000313" key="4">
    <source>
        <dbReference type="Proteomes" id="UP001138661"/>
    </source>
</evidence>
<dbReference type="InterPro" id="IPR000620">
    <property type="entry name" value="EamA_dom"/>
</dbReference>
<name>A0A9X1FWZ9_9RHOB</name>
<feature type="transmembrane region" description="Helical" evidence="1">
    <location>
        <begin position="129"/>
        <end position="151"/>
    </location>
</feature>
<feature type="transmembrane region" description="Helical" evidence="1">
    <location>
        <begin position="196"/>
        <end position="218"/>
    </location>
</feature>
<reference evidence="3" key="1">
    <citation type="submission" date="2021-07" db="EMBL/GenBank/DDBJ databases">
        <title>Roseobacter insulae sp. nov., isolated from a tidal flat.</title>
        <authorList>
            <person name="Park S."/>
            <person name="Yoon J.-H."/>
        </authorList>
    </citation>
    <scope>NUCLEOTIDE SEQUENCE</scope>
    <source>
        <strain evidence="3">YSTF-M11</strain>
    </source>
</reference>
<keyword evidence="1" id="KW-0472">Membrane</keyword>
<feature type="transmembrane region" description="Helical" evidence="1">
    <location>
        <begin position="288"/>
        <end position="304"/>
    </location>
</feature>
<accession>A0A9X1FWZ9</accession>
<sequence>MTFLSPDLWVAVTFAAAVFQTLRFMLQKVLATATLSPTGATFARFFYSAPLVAVLVAVYLTNTGHPLPALTGAFWAFAMSGALAQIIATVCVVTLFKSRNFAVGVTLMKTEVILSVIIGLILLGEGVSWPAFAAIALGLVGVLLLSTPPGVKGWGWSAMWNRGVALGLSSGVLFAISAVCYRGASLQIDVADPFVRAGVTLSAVTAAQMIGMALWLMLRDPPQIAAVWRARRVAGWIGVMSMGGSLGWFIAFTLQTAAYVKAVGQVELVLSLLASVLFFREKPSMRELAGMAVLCVSILALVLVI</sequence>
<dbReference type="EMBL" id="JAHXDN010000003">
    <property type="protein sequence ID" value="MBW4708458.1"/>
    <property type="molecule type" value="Genomic_DNA"/>
</dbReference>
<evidence type="ECO:0000259" key="2">
    <source>
        <dbReference type="Pfam" id="PF00892"/>
    </source>
</evidence>
<keyword evidence="1" id="KW-0812">Transmembrane</keyword>
<dbReference type="RefSeq" id="WP_219502324.1">
    <property type="nucleotide sequence ID" value="NZ_JAHXDN010000003.1"/>
</dbReference>
<feature type="domain" description="EamA" evidence="2">
    <location>
        <begin position="9"/>
        <end position="147"/>
    </location>
</feature>
<organism evidence="3 4">
    <name type="scientific">Roseobacter insulae</name>
    <dbReference type="NCBI Taxonomy" id="2859783"/>
    <lineage>
        <taxon>Bacteria</taxon>
        <taxon>Pseudomonadati</taxon>
        <taxon>Pseudomonadota</taxon>
        <taxon>Alphaproteobacteria</taxon>
        <taxon>Rhodobacterales</taxon>
        <taxon>Roseobacteraceae</taxon>
        <taxon>Roseobacter</taxon>
    </lineage>
</organism>
<feature type="transmembrane region" description="Helical" evidence="1">
    <location>
        <begin position="38"/>
        <end position="60"/>
    </location>
</feature>
<proteinExistence type="predicted"/>
<feature type="transmembrane region" description="Helical" evidence="1">
    <location>
        <begin position="6"/>
        <end position="26"/>
    </location>
</feature>
<feature type="transmembrane region" description="Helical" evidence="1">
    <location>
        <begin position="163"/>
        <end position="184"/>
    </location>
</feature>
<feature type="transmembrane region" description="Helical" evidence="1">
    <location>
        <begin position="230"/>
        <end position="252"/>
    </location>
</feature>
<dbReference type="GO" id="GO:0016020">
    <property type="term" value="C:membrane"/>
    <property type="evidence" value="ECO:0007669"/>
    <property type="project" value="InterPro"/>
</dbReference>
<protein>
    <submittedName>
        <fullName evidence="3">DMT family transporter</fullName>
    </submittedName>
</protein>
<dbReference type="AlphaFoldDB" id="A0A9X1FWZ9"/>
<feature type="transmembrane region" description="Helical" evidence="1">
    <location>
        <begin position="103"/>
        <end position="123"/>
    </location>
</feature>
<comment type="caution">
    <text evidence="3">The sequence shown here is derived from an EMBL/GenBank/DDBJ whole genome shotgun (WGS) entry which is preliminary data.</text>
</comment>
<gene>
    <name evidence="3" type="ORF">KX928_11755</name>
</gene>